<evidence type="ECO:0000313" key="2">
    <source>
        <dbReference type="Proteomes" id="UP000268696"/>
    </source>
</evidence>
<sequence>MMGNIMAERGPKLYEPLPITPMSDLHAADRKAWEVRRTRL</sequence>
<reference evidence="1 2" key="1">
    <citation type="submission" date="2018-03" db="EMBL/GenBank/DDBJ databases">
        <title>Diversity of phytobeneficial traits revealed by whole-genome analysis of worldwide-isolated phenazine-producing Pseudomonas spp.</title>
        <authorList>
            <person name="Biessy A."/>
            <person name="Novinscak A."/>
            <person name="Blom J."/>
            <person name="Leger G."/>
            <person name="Thomashow L.S."/>
            <person name="Cazorla F.M."/>
            <person name="Josic D."/>
            <person name="Filion M."/>
        </authorList>
    </citation>
    <scope>NUCLEOTIDE SEQUENCE [LARGE SCALE GENOMIC DNA]</scope>
    <source>
        <strain evidence="1 2">30B</strain>
    </source>
</reference>
<dbReference type="Proteomes" id="UP000268696">
    <property type="component" value="Chromosome"/>
</dbReference>
<dbReference type="EMBL" id="CP027754">
    <property type="protein sequence ID" value="AZE57980.1"/>
    <property type="molecule type" value="Genomic_DNA"/>
</dbReference>
<gene>
    <name evidence="1" type="ORF">C4K03_5873</name>
</gene>
<proteinExistence type="predicted"/>
<name>A0A3G7UEY1_9PSED</name>
<organism evidence="1 2">
    <name type="scientific">Pseudomonas synxantha</name>
    <dbReference type="NCBI Taxonomy" id="47883"/>
    <lineage>
        <taxon>Bacteria</taxon>
        <taxon>Pseudomonadati</taxon>
        <taxon>Pseudomonadota</taxon>
        <taxon>Gammaproteobacteria</taxon>
        <taxon>Pseudomonadales</taxon>
        <taxon>Pseudomonadaceae</taxon>
        <taxon>Pseudomonas</taxon>
    </lineage>
</organism>
<dbReference type="AlphaFoldDB" id="A0A3G7UEY1"/>
<protein>
    <submittedName>
        <fullName evidence="1">Uncharacterized protein</fullName>
    </submittedName>
</protein>
<accession>A0A3G7UEY1</accession>
<evidence type="ECO:0000313" key="1">
    <source>
        <dbReference type="EMBL" id="AZE57980.1"/>
    </source>
</evidence>